<name>A0A561UK72_9ACTN</name>
<evidence type="ECO:0000313" key="3">
    <source>
        <dbReference type="EMBL" id="TWF99764.1"/>
    </source>
</evidence>
<dbReference type="SUPFAM" id="SSF63817">
    <property type="entry name" value="Sortase"/>
    <property type="match status" value="1"/>
</dbReference>
<dbReference type="GO" id="GO:0016787">
    <property type="term" value="F:hydrolase activity"/>
    <property type="evidence" value="ECO:0007669"/>
    <property type="project" value="UniProtKB-KW"/>
</dbReference>
<dbReference type="EMBL" id="VIWT01000001">
    <property type="protein sequence ID" value="TWF99764.1"/>
    <property type="molecule type" value="Genomic_DNA"/>
</dbReference>
<dbReference type="CDD" id="cd05829">
    <property type="entry name" value="Sortase_F"/>
    <property type="match status" value="1"/>
</dbReference>
<dbReference type="RefSeq" id="WP_246213579.1">
    <property type="nucleotide sequence ID" value="NZ_BAAAMZ010000029.1"/>
</dbReference>
<evidence type="ECO:0000313" key="4">
    <source>
        <dbReference type="Proteomes" id="UP000317940"/>
    </source>
</evidence>
<organism evidence="3 4">
    <name type="scientific">Kitasatospora viridis</name>
    <dbReference type="NCBI Taxonomy" id="281105"/>
    <lineage>
        <taxon>Bacteria</taxon>
        <taxon>Bacillati</taxon>
        <taxon>Actinomycetota</taxon>
        <taxon>Actinomycetes</taxon>
        <taxon>Kitasatosporales</taxon>
        <taxon>Streptomycetaceae</taxon>
        <taxon>Kitasatospora</taxon>
    </lineage>
</organism>
<keyword evidence="4" id="KW-1185">Reference proteome</keyword>
<keyword evidence="1" id="KW-0378">Hydrolase</keyword>
<dbReference type="Gene3D" id="2.40.260.10">
    <property type="entry name" value="Sortase"/>
    <property type="match status" value="1"/>
</dbReference>
<gene>
    <name evidence="3" type="ORF">FHX73_113619</name>
</gene>
<reference evidence="3 4" key="1">
    <citation type="submission" date="2019-06" db="EMBL/GenBank/DDBJ databases">
        <title>Sequencing the genomes of 1000 actinobacteria strains.</title>
        <authorList>
            <person name="Klenk H.-P."/>
        </authorList>
    </citation>
    <scope>NUCLEOTIDE SEQUENCE [LARGE SCALE GENOMIC DNA]</scope>
    <source>
        <strain evidence="3 4">DSM 44826</strain>
    </source>
</reference>
<feature type="compositionally biased region" description="Low complexity" evidence="2">
    <location>
        <begin position="39"/>
        <end position="52"/>
    </location>
</feature>
<evidence type="ECO:0000256" key="2">
    <source>
        <dbReference type="SAM" id="MobiDB-lite"/>
    </source>
</evidence>
<feature type="region of interest" description="Disordered" evidence="2">
    <location>
        <begin position="28"/>
        <end position="59"/>
    </location>
</feature>
<sequence>MGAGRSPWSGAVLLGAAVVLGAWLVQDGSHGGQPPAPSPAEALGAGGPQPAALSGTPMSASAPVRINIPAIGVDAPVTGVGLDAAGHLATPPDGERNLAGWYRDGVTPGQRGTALMAGHVDTADGPAVFYGLGALHRGDRIDVARADRSTAWFMVDAIEVYPRSAFPDRQVYGQSPDPQLRLITCGGSYSKATGYQGNVVVYAHLTGHRRAA</sequence>
<evidence type="ECO:0000256" key="1">
    <source>
        <dbReference type="ARBA" id="ARBA00022801"/>
    </source>
</evidence>
<dbReference type="InterPro" id="IPR005754">
    <property type="entry name" value="Sortase"/>
</dbReference>
<dbReference type="NCBIfam" id="NF033748">
    <property type="entry name" value="class_F_sortase"/>
    <property type="match status" value="1"/>
</dbReference>
<protein>
    <submittedName>
        <fullName evidence="3">Sortase family protein</fullName>
    </submittedName>
</protein>
<accession>A0A561UK72</accession>
<dbReference type="AlphaFoldDB" id="A0A561UK72"/>
<proteinExistence type="predicted"/>
<dbReference type="InterPro" id="IPR023365">
    <property type="entry name" value="Sortase_dom-sf"/>
</dbReference>
<dbReference type="InterPro" id="IPR042001">
    <property type="entry name" value="Sortase_F"/>
</dbReference>
<dbReference type="Pfam" id="PF04203">
    <property type="entry name" value="Sortase"/>
    <property type="match status" value="1"/>
</dbReference>
<dbReference type="Proteomes" id="UP000317940">
    <property type="component" value="Unassembled WGS sequence"/>
</dbReference>
<comment type="caution">
    <text evidence="3">The sequence shown here is derived from an EMBL/GenBank/DDBJ whole genome shotgun (WGS) entry which is preliminary data.</text>
</comment>